<name>A0AAD5VDL4_9APHY</name>
<feature type="chain" id="PRO_5042046930" description="Peptidase A1 domain-containing protein" evidence="7">
    <location>
        <begin position="19"/>
        <end position="433"/>
    </location>
</feature>
<dbReference type="EMBL" id="JANAWD010000015">
    <property type="protein sequence ID" value="KAJ3491262.1"/>
    <property type="molecule type" value="Genomic_DNA"/>
</dbReference>
<organism evidence="9 10">
    <name type="scientific">Meripilus lineatus</name>
    <dbReference type="NCBI Taxonomy" id="2056292"/>
    <lineage>
        <taxon>Eukaryota</taxon>
        <taxon>Fungi</taxon>
        <taxon>Dikarya</taxon>
        <taxon>Basidiomycota</taxon>
        <taxon>Agaricomycotina</taxon>
        <taxon>Agaricomycetes</taxon>
        <taxon>Polyporales</taxon>
        <taxon>Meripilaceae</taxon>
        <taxon>Meripilus</taxon>
    </lineage>
</organism>
<proteinExistence type="inferred from homology"/>
<dbReference type="InterPro" id="IPR001461">
    <property type="entry name" value="Aspartic_peptidase_A1"/>
</dbReference>
<dbReference type="PROSITE" id="PS51767">
    <property type="entry name" value="PEPTIDASE_A1"/>
    <property type="match status" value="1"/>
</dbReference>
<dbReference type="GO" id="GO:0004190">
    <property type="term" value="F:aspartic-type endopeptidase activity"/>
    <property type="evidence" value="ECO:0007669"/>
    <property type="project" value="UniProtKB-KW"/>
</dbReference>
<evidence type="ECO:0000256" key="1">
    <source>
        <dbReference type="ARBA" id="ARBA00007447"/>
    </source>
</evidence>
<comment type="caution">
    <text evidence="9">The sequence shown here is derived from an EMBL/GenBank/DDBJ whole genome shotgun (WGS) entry which is preliminary data.</text>
</comment>
<dbReference type="GO" id="GO:0006508">
    <property type="term" value="P:proteolysis"/>
    <property type="evidence" value="ECO:0007669"/>
    <property type="project" value="UniProtKB-KW"/>
</dbReference>
<feature type="domain" description="Peptidase A1" evidence="8">
    <location>
        <begin position="89"/>
        <end position="423"/>
    </location>
</feature>
<comment type="similarity">
    <text evidence="1 6">Belongs to the peptidase A1 family.</text>
</comment>
<gene>
    <name evidence="9" type="ORF">NLI96_g866</name>
</gene>
<dbReference type="InterPro" id="IPR033121">
    <property type="entry name" value="PEPTIDASE_A1"/>
</dbReference>
<dbReference type="InterPro" id="IPR021109">
    <property type="entry name" value="Peptidase_aspartic_dom_sf"/>
</dbReference>
<dbReference type="Proteomes" id="UP001212997">
    <property type="component" value="Unassembled WGS sequence"/>
</dbReference>
<keyword evidence="2 6" id="KW-0645">Protease</keyword>
<evidence type="ECO:0000256" key="6">
    <source>
        <dbReference type="RuleBase" id="RU000454"/>
    </source>
</evidence>
<evidence type="ECO:0000313" key="10">
    <source>
        <dbReference type="Proteomes" id="UP001212997"/>
    </source>
</evidence>
<evidence type="ECO:0000256" key="7">
    <source>
        <dbReference type="SAM" id="SignalP"/>
    </source>
</evidence>
<keyword evidence="4 6" id="KW-0378">Hydrolase</keyword>
<dbReference type="PROSITE" id="PS00141">
    <property type="entry name" value="ASP_PROTEASE"/>
    <property type="match status" value="1"/>
</dbReference>
<evidence type="ECO:0000259" key="8">
    <source>
        <dbReference type="PROSITE" id="PS51767"/>
    </source>
</evidence>
<evidence type="ECO:0000256" key="2">
    <source>
        <dbReference type="ARBA" id="ARBA00022670"/>
    </source>
</evidence>
<dbReference type="Pfam" id="PF00026">
    <property type="entry name" value="Asp"/>
    <property type="match status" value="1"/>
</dbReference>
<keyword evidence="3 6" id="KW-0064">Aspartyl protease</keyword>
<feature type="active site" evidence="5">
    <location>
        <position position="307"/>
    </location>
</feature>
<dbReference type="SUPFAM" id="SSF50630">
    <property type="entry name" value="Acid proteases"/>
    <property type="match status" value="1"/>
</dbReference>
<evidence type="ECO:0000256" key="5">
    <source>
        <dbReference type="PIRSR" id="PIRSR601461-1"/>
    </source>
</evidence>
<reference evidence="9" key="1">
    <citation type="submission" date="2022-07" db="EMBL/GenBank/DDBJ databases">
        <title>Genome Sequence of Physisporinus lineatus.</title>
        <authorList>
            <person name="Buettner E."/>
        </authorList>
    </citation>
    <scope>NUCLEOTIDE SEQUENCE</scope>
    <source>
        <strain evidence="9">VT162</strain>
    </source>
</reference>
<feature type="active site" evidence="5">
    <location>
        <position position="107"/>
    </location>
</feature>
<sequence length="433" mass="45104">MIFTSFLSLLAIVNVAIADPIRMPLIRKHPRRDGEINLDGIRNIVDEDRMAAQADFVRAKWGFQTLAAKKSKRATVGIPVVNQKQDASYLGQVSIGTPPQNFLVVLDTGSSDLWVASASCSSCDPQTPAFDTSKSSTIKQVTTSSGQAASVTIHYGSGSVAGLVATDTVSMGGFTNTVQGMLVATQLTTGLLDGEAAGILGLAFESLASTQAVPFWQALLNAGQLTNPEFGFWLTREIDNRFAPDNAFGGEFTLGGTNSSLYTGELEFLDVLTTTQPTFWLLEMTSVTVNGKSVTIPTGNSAISAIDTGTTLIGGPSAGVRAIYAAIPGSQALTGQMQGFYAFPCSTDVELTISYGGKSWPINSLDMNLGTVGSGLCLGGIFDLNLGSSVTAGGGNPSWVVGDTFLKNVYSVYRANPPSIGFAQLSAVAGGSG</sequence>
<dbReference type="AlphaFoldDB" id="A0AAD5VDL4"/>
<dbReference type="InterPro" id="IPR034164">
    <property type="entry name" value="Pepsin-like_dom"/>
</dbReference>
<dbReference type="Gene3D" id="2.40.70.10">
    <property type="entry name" value="Acid Proteases"/>
    <property type="match status" value="2"/>
</dbReference>
<dbReference type="PRINTS" id="PR00792">
    <property type="entry name" value="PEPSIN"/>
</dbReference>
<dbReference type="CDD" id="cd05471">
    <property type="entry name" value="pepsin_like"/>
    <property type="match status" value="1"/>
</dbReference>
<evidence type="ECO:0000256" key="3">
    <source>
        <dbReference type="ARBA" id="ARBA00022750"/>
    </source>
</evidence>
<feature type="signal peptide" evidence="7">
    <location>
        <begin position="1"/>
        <end position="18"/>
    </location>
</feature>
<evidence type="ECO:0000313" key="9">
    <source>
        <dbReference type="EMBL" id="KAJ3491262.1"/>
    </source>
</evidence>
<dbReference type="PANTHER" id="PTHR47966:SF6">
    <property type="entry name" value="PEPTIDASE A1 DOMAIN-CONTAINING PROTEIN"/>
    <property type="match status" value="1"/>
</dbReference>
<dbReference type="InterPro" id="IPR001969">
    <property type="entry name" value="Aspartic_peptidase_AS"/>
</dbReference>
<keyword evidence="10" id="KW-1185">Reference proteome</keyword>
<dbReference type="PANTHER" id="PTHR47966">
    <property type="entry name" value="BETA-SITE APP-CLEAVING ENZYME, ISOFORM A-RELATED"/>
    <property type="match status" value="1"/>
</dbReference>
<protein>
    <recommendedName>
        <fullName evidence="8">Peptidase A1 domain-containing protein</fullName>
    </recommendedName>
</protein>
<evidence type="ECO:0000256" key="4">
    <source>
        <dbReference type="ARBA" id="ARBA00022801"/>
    </source>
</evidence>
<keyword evidence="7" id="KW-0732">Signal</keyword>
<dbReference type="FunFam" id="2.40.70.10:FF:000115">
    <property type="entry name" value="Lysosomal aspartic protease"/>
    <property type="match status" value="1"/>
</dbReference>
<accession>A0AAD5VDL4</accession>